<feature type="region of interest" description="Disordered" evidence="1">
    <location>
        <begin position="123"/>
        <end position="149"/>
    </location>
</feature>
<protein>
    <submittedName>
        <fullName evidence="3">Regulator of cell cycle RGCC isoform X1</fullName>
    </submittedName>
</protein>
<dbReference type="InterPro" id="IPR029252">
    <property type="entry name" value="RGCC"/>
</dbReference>
<dbReference type="CTD" id="28984"/>
<dbReference type="Proteomes" id="UP000515150">
    <property type="component" value="Chromosome 21"/>
</dbReference>
<dbReference type="GO" id="GO:0051726">
    <property type="term" value="P:regulation of cell cycle"/>
    <property type="evidence" value="ECO:0007669"/>
    <property type="project" value="InterPro"/>
</dbReference>
<feature type="region of interest" description="Disordered" evidence="1">
    <location>
        <begin position="175"/>
        <end position="194"/>
    </location>
</feature>
<keyword evidence="2" id="KW-1185">Reference proteome</keyword>
<proteinExistence type="predicted"/>
<dbReference type="RefSeq" id="XP_055360971.1">
    <property type="nucleotide sequence ID" value="XM_055504996.1"/>
</dbReference>
<organism evidence="2 3">
    <name type="scientific">Betta splendens</name>
    <name type="common">Siamese fighting fish</name>
    <dbReference type="NCBI Taxonomy" id="158456"/>
    <lineage>
        <taxon>Eukaryota</taxon>
        <taxon>Metazoa</taxon>
        <taxon>Chordata</taxon>
        <taxon>Craniata</taxon>
        <taxon>Vertebrata</taxon>
        <taxon>Euteleostomi</taxon>
        <taxon>Actinopterygii</taxon>
        <taxon>Neopterygii</taxon>
        <taxon>Teleostei</taxon>
        <taxon>Neoteleostei</taxon>
        <taxon>Acanthomorphata</taxon>
        <taxon>Anabantaria</taxon>
        <taxon>Anabantiformes</taxon>
        <taxon>Anabantoidei</taxon>
        <taxon>Osphronemidae</taxon>
        <taxon>Betta</taxon>
    </lineage>
</organism>
<feature type="compositionally biased region" description="Basic and acidic residues" evidence="1">
    <location>
        <begin position="124"/>
        <end position="133"/>
    </location>
</feature>
<evidence type="ECO:0000256" key="1">
    <source>
        <dbReference type="SAM" id="MobiDB-lite"/>
    </source>
</evidence>
<evidence type="ECO:0000313" key="3">
    <source>
        <dbReference type="RefSeq" id="XP_055360971.1"/>
    </source>
</evidence>
<sequence length="194" mass="21562">MFTNFTGDVTFVTRAHTPLLAPPPRLKMRLSAAQSVSWTRRERFEAVAGIMKSPKLEPQTRFVNEDLKDALCEFDAVMEDFTSPVEKRRFRHQTPAAPTDQIRFHGRKLPGSGGGGAAVCGPMLRREGSDSRRSPVSPCSRRRRPSHAPFCRVAQQKQLQLQRGAAQLAHHLLAAPHVTKTQTGRHQGAGGLHR</sequence>
<evidence type="ECO:0000313" key="2">
    <source>
        <dbReference type="Proteomes" id="UP000515150"/>
    </source>
</evidence>
<dbReference type="GeneID" id="114847428"/>
<name>A0A9W2XH36_BETSP</name>
<dbReference type="OrthoDB" id="9887289at2759"/>
<dbReference type="Pfam" id="PF15151">
    <property type="entry name" value="RGCC"/>
    <property type="match status" value="1"/>
</dbReference>
<accession>A0A9W2XH36</accession>
<dbReference type="AlphaFoldDB" id="A0A9W2XH36"/>
<reference evidence="3" key="1">
    <citation type="submission" date="2025-08" db="UniProtKB">
        <authorList>
            <consortium name="RefSeq"/>
        </authorList>
    </citation>
    <scope>IDENTIFICATION</scope>
</reference>
<gene>
    <name evidence="3" type="primary">rgcc</name>
</gene>